<dbReference type="Gene3D" id="3.40.50.300">
    <property type="entry name" value="P-loop containing nucleotide triphosphate hydrolases"/>
    <property type="match status" value="1"/>
</dbReference>
<feature type="compositionally biased region" description="Low complexity" evidence="3">
    <location>
        <begin position="233"/>
        <end position="244"/>
    </location>
</feature>
<dbReference type="CDD" id="cd00876">
    <property type="entry name" value="Ras"/>
    <property type="match status" value="1"/>
</dbReference>
<dbReference type="PRINTS" id="PR00449">
    <property type="entry name" value="RASTRNSFRMNG"/>
</dbReference>
<evidence type="ECO:0000313" key="5">
    <source>
        <dbReference type="Proteomes" id="UP000769157"/>
    </source>
</evidence>
<dbReference type="SMART" id="SM00176">
    <property type="entry name" value="RAN"/>
    <property type="match status" value="1"/>
</dbReference>
<dbReference type="GO" id="GO:0005525">
    <property type="term" value="F:GTP binding"/>
    <property type="evidence" value="ECO:0007669"/>
    <property type="project" value="UniProtKB-KW"/>
</dbReference>
<dbReference type="GeneID" id="70233252"/>
<dbReference type="InterPro" id="IPR020849">
    <property type="entry name" value="Small_GTPase_Ras-type"/>
</dbReference>
<reference evidence="4" key="1">
    <citation type="journal article" date="2021" name="Open Biol.">
        <title>Shared evolutionary footprints suggest mitochondrial oxidative damage underlies multiple complex I losses in fungi.</title>
        <authorList>
            <person name="Schikora-Tamarit M.A."/>
            <person name="Marcet-Houben M."/>
            <person name="Nosek J."/>
            <person name="Gabaldon T."/>
        </authorList>
    </citation>
    <scope>NUCLEOTIDE SEQUENCE</scope>
    <source>
        <strain evidence="4">CBS6075</strain>
    </source>
</reference>
<evidence type="ECO:0000256" key="2">
    <source>
        <dbReference type="ARBA" id="ARBA00023134"/>
    </source>
</evidence>
<dbReference type="GO" id="GO:0007165">
    <property type="term" value="P:signal transduction"/>
    <property type="evidence" value="ECO:0007669"/>
    <property type="project" value="InterPro"/>
</dbReference>
<sequence>MYEIIEYRLVVVGPPVVGKSALTIRLTQAEFANEYDPTIEDSYRHYCEINGVPSSLDILDTAGQEEYSSMRDLYMKTGEGFLLVFSLTDRKTFEEISTFYNQIMRVKSEQVPYAPLILLGNKADLVDERQVSKDEAINLATKMGCAYIETSAKSGLNVTEAFYNLVKIIINSGYKHAGLVGTSFPDPLEEAKERQKQSSSAKKGKKESHSSAVDPVTAGSGVATNGPNGQVNGPTSSAAAPGSGAHKESPNTDSGSGSSSGGTCSSWAFTNGRASSSDRDLGLDERSNRSELLLSGLQVRTGFFLQHFEQFSQFVLSNLGVCDNSIINLFLVAQVNHWSSEGDQSGSQKQSPQTEERGQFVENESNTCNLQGLFNVLGVKNFLDFDLCLLDQFCGLTRVLVSIFANNVLVSRLESDSTRAASLKRMLSKLTYLSNSKDPTMDPNTFPEAAGSFQVKRSQLDFFTGGLANGVLTSDIW</sequence>
<organism evidence="4 5">
    <name type="scientific">Ogataea philodendri</name>
    <dbReference type="NCBI Taxonomy" id="1378263"/>
    <lineage>
        <taxon>Eukaryota</taxon>
        <taxon>Fungi</taxon>
        <taxon>Dikarya</taxon>
        <taxon>Ascomycota</taxon>
        <taxon>Saccharomycotina</taxon>
        <taxon>Pichiomycetes</taxon>
        <taxon>Pichiales</taxon>
        <taxon>Pichiaceae</taxon>
        <taxon>Ogataea</taxon>
    </lineage>
</organism>
<dbReference type="PANTHER" id="PTHR24070">
    <property type="entry name" value="RAS, DI-RAS, AND RHEB FAMILY MEMBERS OF SMALL GTPASE SUPERFAMILY"/>
    <property type="match status" value="1"/>
</dbReference>
<feature type="compositionally biased region" description="Polar residues" evidence="3">
    <location>
        <begin position="341"/>
        <end position="353"/>
    </location>
</feature>
<dbReference type="OrthoDB" id="5976022at2759"/>
<keyword evidence="5" id="KW-1185">Reference proteome</keyword>
<feature type="region of interest" description="Disordered" evidence="3">
    <location>
        <begin position="189"/>
        <end position="263"/>
    </location>
</feature>
<dbReference type="PROSITE" id="PS51421">
    <property type="entry name" value="RAS"/>
    <property type="match status" value="1"/>
</dbReference>
<comment type="caution">
    <text evidence="4">The sequence shown here is derived from an EMBL/GenBank/DDBJ whole genome shotgun (WGS) entry which is preliminary data.</text>
</comment>
<dbReference type="SUPFAM" id="SSF52540">
    <property type="entry name" value="P-loop containing nucleoside triphosphate hydrolases"/>
    <property type="match status" value="1"/>
</dbReference>
<name>A0A9P8PEF8_9ASCO</name>
<dbReference type="GO" id="GO:0003924">
    <property type="term" value="F:GTPase activity"/>
    <property type="evidence" value="ECO:0007669"/>
    <property type="project" value="InterPro"/>
</dbReference>
<dbReference type="RefSeq" id="XP_046064193.1">
    <property type="nucleotide sequence ID" value="XM_046202028.1"/>
</dbReference>
<keyword evidence="2" id="KW-0342">GTP-binding</keyword>
<dbReference type="NCBIfam" id="TIGR00231">
    <property type="entry name" value="small_GTP"/>
    <property type="match status" value="1"/>
</dbReference>
<dbReference type="InterPro" id="IPR005225">
    <property type="entry name" value="Small_GTP-bd"/>
</dbReference>
<keyword evidence="1" id="KW-0547">Nucleotide-binding</keyword>
<reference evidence="4" key="2">
    <citation type="submission" date="2021-01" db="EMBL/GenBank/DDBJ databases">
        <authorList>
            <person name="Schikora-Tamarit M.A."/>
        </authorList>
    </citation>
    <scope>NUCLEOTIDE SEQUENCE</scope>
    <source>
        <strain evidence="4">CBS6075</strain>
    </source>
</reference>
<dbReference type="GO" id="GO:0016020">
    <property type="term" value="C:membrane"/>
    <property type="evidence" value="ECO:0007669"/>
    <property type="project" value="InterPro"/>
</dbReference>
<dbReference type="InterPro" id="IPR001806">
    <property type="entry name" value="Small_GTPase"/>
</dbReference>
<evidence type="ECO:0000256" key="1">
    <source>
        <dbReference type="ARBA" id="ARBA00022741"/>
    </source>
</evidence>
<gene>
    <name evidence="4" type="ORF">OGAPHI_001284</name>
</gene>
<feature type="region of interest" description="Disordered" evidence="3">
    <location>
        <begin position="341"/>
        <end position="360"/>
    </location>
</feature>
<dbReference type="Proteomes" id="UP000769157">
    <property type="component" value="Unassembled WGS sequence"/>
</dbReference>
<dbReference type="SMART" id="SM00175">
    <property type="entry name" value="RAB"/>
    <property type="match status" value="1"/>
</dbReference>
<feature type="compositionally biased region" description="Polar residues" evidence="3">
    <location>
        <begin position="222"/>
        <end position="232"/>
    </location>
</feature>
<dbReference type="SMART" id="SM00174">
    <property type="entry name" value="RHO"/>
    <property type="match status" value="1"/>
</dbReference>
<evidence type="ECO:0000313" key="4">
    <source>
        <dbReference type="EMBL" id="KAH3670768.1"/>
    </source>
</evidence>
<evidence type="ECO:0000256" key="3">
    <source>
        <dbReference type="SAM" id="MobiDB-lite"/>
    </source>
</evidence>
<dbReference type="Pfam" id="PF00071">
    <property type="entry name" value="Ras"/>
    <property type="match status" value="1"/>
</dbReference>
<dbReference type="SMART" id="SM00173">
    <property type="entry name" value="RAS"/>
    <property type="match status" value="1"/>
</dbReference>
<dbReference type="FunFam" id="3.40.50.300:FF:001423">
    <property type="entry name" value="Ras family GTPase"/>
    <property type="match status" value="1"/>
</dbReference>
<dbReference type="PROSITE" id="PS51420">
    <property type="entry name" value="RHO"/>
    <property type="match status" value="1"/>
</dbReference>
<dbReference type="AlphaFoldDB" id="A0A9P8PEF8"/>
<protein>
    <submittedName>
        <fullName evidence="4">Uncharacterized protein</fullName>
    </submittedName>
</protein>
<accession>A0A9P8PEF8</accession>
<dbReference type="InterPro" id="IPR027417">
    <property type="entry name" value="P-loop_NTPase"/>
</dbReference>
<proteinExistence type="predicted"/>
<feature type="compositionally biased region" description="Low complexity" evidence="3">
    <location>
        <begin position="254"/>
        <end position="263"/>
    </location>
</feature>
<dbReference type="PROSITE" id="PS51419">
    <property type="entry name" value="RAB"/>
    <property type="match status" value="1"/>
</dbReference>
<dbReference type="EMBL" id="JAEUBE010000087">
    <property type="protein sequence ID" value="KAH3670768.1"/>
    <property type="molecule type" value="Genomic_DNA"/>
</dbReference>